<sequence>MERSSSHNLEVRATNETSASVTNHVGSWIQTLGSVYLEILTAYFSSLVSVGTFGVIGNILVILVYVKMGFSSSIYISYTALAVSDLFCSLANIAHAVLSIGITPGRPNGQMFVLFGRIFGGYPSLAFSRISSLLTAWVSLERCFCVVFPTRVKLMINRAVTQTVLVLIFILGMTPLVFLYLAYRHEWKFNPETNTTTFTLVYDKGIGQTMIQGVALFLLTVVYPLFSCVTVTLCSTILVIKLRQSSRWKRLNTSGSGVSADTGSGSKATNQSAPHKKNTMSKKEVRVTRVVLLVDGVFLVCSLPMVGQLLAIATVPGYSGTGYLNVLYRVNAMVAVVATQLNSSLNVVIFAVSVQKFRFVLIQILSGQFCKN</sequence>
<dbReference type="GO" id="GO:0016020">
    <property type="term" value="C:membrane"/>
    <property type="evidence" value="ECO:0007669"/>
    <property type="project" value="UniProtKB-SubCell"/>
</dbReference>
<dbReference type="Gene3D" id="1.20.1070.10">
    <property type="entry name" value="Rhodopsin 7-helix transmembrane proteins"/>
    <property type="match status" value="1"/>
</dbReference>
<accession>A0AAV4HEQ4</accession>
<evidence type="ECO:0000313" key="9">
    <source>
        <dbReference type="Proteomes" id="UP000762676"/>
    </source>
</evidence>
<dbReference type="PANTHER" id="PTHR45698:SF1">
    <property type="entry name" value="TRACE AMINE-ASSOCIATED RECEPTOR 13C-LIKE"/>
    <property type="match status" value="1"/>
</dbReference>
<keyword evidence="2 6" id="KW-0812">Transmembrane</keyword>
<dbReference type="EMBL" id="BMAT01005578">
    <property type="protein sequence ID" value="GFR96403.1"/>
    <property type="molecule type" value="Genomic_DNA"/>
</dbReference>
<gene>
    <name evidence="8" type="ORF">ElyMa_002720300</name>
</gene>
<evidence type="ECO:0000256" key="2">
    <source>
        <dbReference type="ARBA" id="ARBA00022692"/>
    </source>
</evidence>
<feature type="domain" description="G-protein coupled receptors family 1 profile" evidence="7">
    <location>
        <begin position="57"/>
        <end position="350"/>
    </location>
</feature>
<dbReference type="Proteomes" id="UP000762676">
    <property type="component" value="Unassembled WGS sequence"/>
</dbReference>
<keyword evidence="8" id="KW-0675">Receptor</keyword>
<evidence type="ECO:0000256" key="4">
    <source>
        <dbReference type="ARBA" id="ARBA00023136"/>
    </source>
</evidence>
<feature type="transmembrane region" description="Helical" evidence="6">
    <location>
        <begin position="114"/>
        <end position="138"/>
    </location>
</feature>
<evidence type="ECO:0000256" key="3">
    <source>
        <dbReference type="ARBA" id="ARBA00022989"/>
    </source>
</evidence>
<name>A0AAV4HEQ4_9GAST</name>
<dbReference type="PRINTS" id="PR00237">
    <property type="entry name" value="GPCRRHODOPSN"/>
</dbReference>
<protein>
    <submittedName>
        <fullName evidence="8">Chemosensory receptor A</fullName>
    </submittedName>
</protein>
<dbReference type="InterPro" id="IPR017452">
    <property type="entry name" value="GPCR_Rhodpsn_7TM"/>
</dbReference>
<keyword evidence="9" id="KW-1185">Reference proteome</keyword>
<dbReference type="GO" id="GO:0004930">
    <property type="term" value="F:G protein-coupled receptor activity"/>
    <property type="evidence" value="ECO:0007669"/>
    <property type="project" value="InterPro"/>
</dbReference>
<reference evidence="8 9" key="1">
    <citation type="journal article" date="2021" name="Elife">
        <title>Chloroplast acquisition without the gene transfer in kleptoplastic sea slugs, Plakobranchus ocellatus.</title>
        <authorList>
            <person name="Maeda T."/>
            <person name="Takahashi S."/>
            <person name="Yoshida T."/>
            <person name="Shimamura S."/>
            <person name="Takaki Y."/>
            <person name="Nagai Y."/>
            <person name="Toyoda A."/>
            <person name="Suzuki Y."/>
            <person name="Arimoto A."/>
            <person name="Ishii H."/>
            <person name="Satoh N."/>
            <person name="Nishiyama T."/>
            <person name="Hasebe M."/>
            <person name="Maruyama T."/>
            <person name="Minagawa J."/>
            <person name="Obokata J."/>
            <person name="Shigenobu S."/>
        </authorList>
    </citation>
    <scope>NUCLEOTIDE SEQUENCE [LARGE SCALE GENOMIC DNA]</scope>
</reference>
<dbReference type="InterPro" id="IPR000276">
    <property type="entry name" value="GPCR_Rhodpsn"/>
</dbReference>
<feature type="compositionally biased region" description="Polar residues" evidence="5">
    <location>
        <begin position="252"/>
        <end position="273"/>
    </location>
</feature>
<comment type="subcellular location">
    <subcellularLocation>
        <location evidence="1">Membrane</location>
    </subcellularLocation>
</comment>
<feature type="transmembrane region" description="Helical" evidence="6">
    <location>
        <begin position="214"/>
        <end position="240"/>
    </location>
</feature>
<keyword evidence="3 6" id="KW-1133">Transmembrane helix</keyword>
<dbReference type="PANTHER" id="PTHR45698">
    <property type="entry name" value="TRACE AMINE-ASSOCIATED RECEPTOR 19N-RELATED"/>
    <property type="match status" value="1"/>
</dbReference>
<feature type="region of interest" description="Disordered" evidence="5">
    <location>
        <begin position="252"/>
        <end position="281"/>
    </location>
</feature>
<dbReference type="SUPFAM" id="SSF81321">
    <property type="entry name" value="Family A G protein-coupled receptor-like"/>
    <property type="match status" value="1"/>
</dbReference>
<evidence type="ECO:0000256" key="1">
    <source>
        <dbReference type="ARBA" id="ARBA00004370"/>
    </source>
</evidence>
<comment type="caution">
    <text evidence="8">The sequence shown here is derived from an EMBL/GenBank/DDBJ whole genome shotgun (WGS) entry which is preliminary data.</text>
</comment>
<dbReference type="AlphaFoldDB" id="A0AAV4HEQ4"/>
<feature type="transmembrane region" description="Helical" evidence="6">
    <location>
        <begin position="78"/>
        <end position="102"/>
    </location>
</feature>
<feature type="transmembrane region" description="Helical" evidence="6">
    <location>
        <begin position="159"/>
        <end position="183"/>
    </location>
</feature>
<organism evidence="8 9">
    <name type="scientific">Elysia marginata</name>
    <dbReference type="NCBI Taxonomy" id="1093978"/>
    <lineage>
        <taxon>Eukaryota</taxon>
        <taxon>Metazoa</taxon>
        <taxon>Spiralia</taxon>
        <taxon>Lophotrochozoa</taxon>
        <taxon>Mollusca</taxon>
        <taxon>Gastropoda</taxon>
        <taxon>Heterobranchia</taxon>
        <taxon>Euthyneura</taxon>
        <taxon>Panpulmonata</taxon>
        <taxon>Sacoglossa</taxon>
        <taxon>Placobranchoidea</taxon>
        <taxon>Plakobranchidae</taxon>
        <taxon>Elysia</taxon>
    </lineage>
</organism>
<dbReference type="PROSITE" id="PS50262">
    <property type="entry name" value="G_PROTEIN_RECEP_F1_2"/>
    <property type="match status" value="1"/>
</dbReference>
<evidence type="ECO:0000259" key="7">
    <source>
        <dbReference type="PROSITE" id="PS50262"/>
    </source>
</evidence>
<feature type="transmembrane region" description="Helical" evidence="6">
    <location>
        <begin position="332"/>
        <end position="354"/>
    </location>
</feature>
<feature type="transmembrane region" description="Helical" evidence="6">
    <location>
        <begin position="42"/>
        <end position="66"/>
    </location>
</feature>
<proteinExistence type="predicted"/>
<evidence type="ECO:0000313" key="8">
    <source>
        <dbReference type="EMBL" id="GFR96403.1"/>
    </source>
</evidence>
<evidence type="ECO:0000256" key="6">
    <source>
        <dbReference type="SAM" id="Phobius"/>
    </source>
</evidence>
<evidence type="ECO:0000256" key="5">
    <source>
        <dbReference type="SAM" id="MobiDB-lite"/>
    </source>
</evidence>
<dbReference type="Pfam" id="PF00001">
    <property type="entry name" value="7tm_1"/>
    <property type="match status" value="1"/>
</dbReference>
<keyword evidence="4 6" id="KW-0472">Membrane</keyword>
<feature type="transmembrane region" description="Helical" evidence="6">
    <location>
        <begin position="290"/>
        <end position="312"/>
    </location>
</feature>